<sequence>MYQTNHLPAPSYHVNHSPTSNGPGTTSYWGQSYPDISPTGPGPAEWPSTPKRSRKRVREAENTADSSNEDEFRLPLSPSKGRPKKRRKTTRRVEIKLTENERMVICLDAIIDKAGWSLADFLRRLFAAKDLNQQAVHNSQRHAQSLGCFLRGEYDYTPAMLVNAMLRHPYGHIKPSGDDEDENQLMYSTFVQWTEIKPVRPALTSFAAQTVMKELTREAEEAVKPESGLHAMRYHRKGRASDDDTRKDVTWADIGSVTFKNVAAIVQKHQPLTWTYALALAQREPKNRPASESAAVNGNSETPVDGSAPGSILDGDRKYRPPHIAALHAITSLDFSRTNRANLLPTAAGLLHFAMSAPVDIIHYHSRQGVMPSYNTLYSYLDRFATEEGKIVHAHGSNRMTASAMWLDNVQNYDLQRDVRLGLQSRLNSGLAATYVEGVDSEISAFDLAKKRELLAENKRNDVTVEQLRGYIDWTHRDLMGTLHFLRILVEHVPQLNHLKSRVSERFRTDGAKQQVPVHKSRVHPLRSSGKKETVTTELKDAMLDFLGQAGQGGTKASESSLPPQLIIVGGDGLTYEKLLQLKNYLGFQQGDPVGSLEIVEPVLALWHTGWTEACRIFTRHWGPALSRDESTLGHSAIKMGRTTPSNLSKVDYKEGVETLFTVLDARVLDCFRVRWDVADLFAYFAQLARDNALPTFEQLELIARELYRAYGTSRGYERAMHPQSDHDRTTELASNTGQQVTAWEQTIPIGRPWITVRSSGLTANTPSSRTRQAAQATAPPVVSKSSRAKKTAHHHVTLTDIPSGEPAFNGDRVLAQSIALIRDTVILREFVYATCEGDVGRVYEALKVMVFTFAGSSHSKYTAYLLEMICNLELESTPSLRHAVLSNLLVNLTGNAGSFLPGDLMQEYFNRLLEAVAEKKGVEYGEHFIRDIISPNLHHFASLLNDLKDGVGLKHRSGRHTAPNLRHELSVLASIYQETELHSRRRGREYAGPAREVDDFKRGYEKLRGGKLKKWVKESLFARSRRVPINTPDTTATDSMPDAATDENNDEEEVDEASDVEWENGDGSAHAALQRARQPLSSAWITDGQLVVETLDLGPTTIDHLLAKYDASSEGEEEEGSTSELVDN</sequence>
<feature type="region of interest" description="Disordered" evidence="1">
    <location>
        <begin position="1027"/>
        <end position="1058"/>
    </location>
</feature>
<feature type="region of interest" description="Disordered" evidence="1">
    <location>
        <begin position="719"/>
        <end position="738"/>
    </location>
</feature>
<dbReference type="EMBL" id="SEKV01000115">
    <property type="protein sequence ID" value="TFY63916.1"/>
    <property type="molecule type" value="Genomic_DNA"/>
</dbReference>
<protein>
    <recommendedName>
        <fullName evidence="2">DUF6589 domain-containing protein</fullName>
    </recommendedName>
</protein>
<feature type="region of interest" description="Disordered" evidence="1">
    <location>
        <begin position="287"/>
        <end position="314"/>
    </location>
</feature>
<dbReference type="Pfam" id="PF20231">
    <property type="entry name" value="DUF6589"/>
    <property type="match status" value="1"/>
</dbReference>
<reference evidence="3 4" key="1">
    <citation type="submission" date="2019-01" db="EMBL/GenBank/DDBJ databases">
        <title>Genome sequencing of the rare red list fungi Fomitopsis rosea.</title>
        <authorList>
            <person name="Buettner E."/>
            <person name="Kellner H."/>
        </authorList>
    </citation>
    <scope>NUCLEOTIDE SEQUENCE [LARGE SCALE GENOMIC DNA]</scope>
    <source>
        <strain evidence="3 4">DSM 105464</strain>
    </source>
</reference>
<feature type="region of interest" description="Disordered" evidence="1">
    <location>
        <begin position="1"/>
        <end position="90"/>
    </location>
</feature>
<proteinExistence type="predicted"/>
<comment type="caution">
    <text evidence="3">The sequence shown here is derived from an EMBL/GenBank/DDBJ whole genome shotgun (WGS) entry which is preliminary data.</text>
</comment>
<feature type="region of interest" description="Disordered" evidence="1">
    <location>
        <begin position="761"/>
        <end position="790"/>
    </location>
</feature>
<feature type="compositionally biased region" description="Polar residues" evidence="1">
    <location>
        <begin position="14"/>
        <end position="30"/>
    </location>
</feature>
<dbReference type="InterPro" id="IPR046496">
    <property type="entry name" value="DUF6589"/>
</dbReference>
<feature type="domain" description="DUF6589" evidence="2">
    <location>
        <begin position="458"/>
        <end position="961"/>
    </location>
</feature>
<feature type="compositionally biased region" description="Acidic residues" evidence="1">
    <location>
        <begin position="1114"/>
        <end position="1129"/>
    </location>
</feature>
<evidence type="ECO:0000256" key="1">
    <source>
        <dbReference type="SAM" id="MobiDB-lite"/>
    </source>
</evidence>
<name>A0A4Y9YMU5_9APHY</name>
<evidence type="ECO:0000313" key="3">
    <source>
        <dbReference type="EMBL" id="TFY63916.1"/>
    </source>
</evidence>
<feature type="compositionally biased region" description="Basic residues" evidence="1">
    <location>
        <begin position="81"/>
        <end position="90"/>
    </location>
</feature>
<organism evidence="3 4">
    <name type="scientific">Rhodofomes roseus</name>
    <dbReference type="NCBI Taxonomy" id="34475"/>
    <lineage>
        <taxon>Eukaryota</taxon>
        <taxon>Fungi</taxon>
        <taxon>Dikarya</taxon>
        <taxon>Basidiomycota</taxon>
        <taxon>Agaricomycotina</taxon>
        <taxon>Agaricomycetes</taxon>
        <taxon>Polyporales</taxon>
        <taxon>Rhodofomes</taxon>
    </lineage>
</organism>
<feature type="compositionally biased region" description="Acidic residues" evidence="1">
    <location>
        <begin position="1045"/>
        <end position="1058"/>
    </location>
</feature>
<evidence type="ECO:0000313" key="4">
    <source>
        <dbReference type="Proteomes" id="UP000298390"/>
    </source>
</evidence>
<dbReference type="STRING" id="34475.A0A4Y9YMU5"/>
<accession>A0A4Y9YMU5</accession>
<feature type="compositionally biased region" description="Basic and acidic residues" evidence="1">
    <location>
        <begin position="719"/>
        <end position="731"/>
    </location>
</feature>
<dbReference type="AlphaFoldDB" id="A0A4Y9YMU5"/>
<feature type="region of interest" description="Disordered" evidence="1">
    <location>
        <begin position="1110"/>
        <end position="1129"/>
    </location>
</feature>
<evidence type="ECO:0000259" key="2">
    <source>
        <dbReference type="Pfam" id="PF20231"/>
    </source>
</evidence>
<gene>
    <name evidence="3" type="ORF">EVJ58_g2953</name>
</gene>
<dbReference type="Proteomes" id="UP000298390">
    <property type="component" value="Unassembled WGS sequence"/>
</dbReference>
<feature type="compositionally biased region" description="Polar residues" evidence="1">
    <location>
        <begin position="761"/>
        <end position="776"/>
    </location>
</feature>